<dbReference type="AlphaFoldDB" id="A0A0F9L7K0"/>
<dbReference type="EMBL" id="LAZR01013109">
    <property type="protein sequence ID" value="KKM23510.1"/>
    <property type="molecule type" value="Genomic_DNA"/>
</dbReference>
<reference evidence="2" key="1">
    <citation type="journal article" date="2015" name="Nature">
        <title>Complex archaea that bridge the gap between prokaryotes and eukaryotes.</title>
        <authorList>
            <person name="Spang A."/>
            <person name="Saw J.H."/>
            <person name="Jorgensen S.L."/>
            <person name="Zaremba-Niedzwiedzka K."/>
            <person name="Martijn J."/>
            <person name="Lind A.E."/>
            <person name="van Eijk R."/>
            <person name="Schleper C."/>
            <person name="Guy L."/>
            <person name="Ettema T.J."/>
        </authorList>
    </citation>
    <scope>NUCLEOTIDE SEQUENCE</scope>
</reference>
<sequence length="110" mass="11614">MKAFLSTAILATILLIASPVSAQSDNQICVSHADWAESLRMGYQERVIGTGMTTDGIFVELFASPNGETWTILYTYPAGLTCAFASGGGWQNIAPSPDEPAEPDDGEGSI</sequence>
<evidence type="ECO:0000256" key="1">
    <source>
        <dbReference type="SAM" id="MobiDB-lite"/>
    </source>
</evidence>
<name>A0A0F9L7K0_9ZZZZ</name>
<feature type="compositionally biased region" description="Acidic residues" evidence="1">
    <location>
        <begin position="99"/>
        <end position="110"/>
    </location>
</feature>
<proteinExistence type="predicted"/>
<protein>
    <submittedName>
        <fullName evidence="2">Uncharacterized protein</fullName>
    </submittedName>
</protein>
<evidence type="ECO:0000313" key="2">
    <source>
        <dbReference type="EMBL" id="KKM23510.1"/>
    </source>
</evidence>
<feature type="region of interest" description="Disordered" evidence="1">
    <location>
        <begin position="91"/>
        <end position="110"/>
    </location>
</feature>
<accession>A0A0F9L7K0</accession>
<gene>
    <name evidence="2" type="ORF">LCGC14_1614450</name>
</gene>
<organism evidence="2">
    <name type="scientific">marine sediment metagenome</name>
    <dbReference type="NCBI Taxonomy" id="412755"/>
    <lineage>
        <taxon>unclassified sequences</taxon>
        <taxon>metagenomes</taxon>
        <taxon>ecological metagenomes</taxon>
    </lineage>
</organism>
<comment type="caution">
    <text evidence="2">The sequence shown here is derived from an EMBL/GenBank/DDBJ whole genome shotgun (WGS) entry which is preliminary data.</text>
</comment>